<gene>
    <name evidence="2" type="ORF">RUM44_010241</name>
</gene>
<keyword evidence="3" id="KW-1185">Reference proteome</keyword>
<feature type="region of interest" description="Disordered" evidence="1">
    <location>
        <begin position="1"/>
        <end position="80"/>
    </location>
</feature>
<accession>A0ABR1AUZ9</accession>
<proteinExistence type="predicted"/>
<name>A0ABR1AUZ9_POLSC</name>
<dbReference type="Proteomes" id="UP001359485">
    <property type="component" value="Unassembled WGS sequence"/>
</dbReference>
<reference evidence="2 3" key="1">
    <citation type="submission" date="2023-09" db="EMBL/GenBank/DDBJ databases">
        <title>Genomes of two closely related lineages of the louse Polyplax serrata with different host specificities.</title>
        <authorList>
            <person name="Martinu J."/>
            <person name="Tarabai H."/>
            <person name="Stefka J."/>
            <person name="Hypsa V."/>
        </authorList>
    </citation>
    <scope>NUCLEOTIDE SEQUENCE [LARGE SCALE GENOMIC DNA]</scope>
    <source>
        <strain evidence="2">98ZLc_SE</strain>
    </source>
</reference>
<protein>
    <submittedName>
        <fullName evidence="2">Uncharacterized protein</fullName>
    </submittedName>
</protein>
<evidence type="ECO:0000256" key="1">
    <source>
        <dbReference type="SAM" id="MobiDB-lite"/>
    </source>
</evidence>
<sequence length="107" mass="11935">MGPVSPREEGNERGRRRSKSFHACREKVIQSERLGGKNGKAVISRKAPDEKVEKWESLTPGEKKKKKITGNRETSPRSGLRTIAGKVGKFNESFLDSFHLLGKISTV</sequence>
<evidence type="ECO:0000313" key="2">
    <source>
        <dbReference type="EMBL" id="KAK6627762.1"/>
    </source>
</evidence>
<comment type="caution">
    <text evidence="2">The sequence shown here is derived from an EMBL/GenBank/DDBJ whole genome shotgun (WGS) entry which is preliminary data.</text>
</comment>
<feature type="compositionally biased region" description="Basic and acidic residues" evidence="1">
    <location>
        <begin position="46"/>
        <end position="56"/>
    </location>
</feature>
<feature type="compositionally biased region" description="Basic and acidic residues" evidence="1">
    <location>
        <begin position="1"/>
        <end position="13"/>
    </location>
</feature>
<evidence type="ECO:0000313" key="3">
    <source>
        <dbReference type="Proteomes" id="UP001359485"/>
    </source>
</evidence>
<dbReference type="EMBL" id="JAWJWF010000045">
    <property type="protein sequence ID" value="KAK6627762.1"/>
    <property type="molecule type" value="Genomic_DNA"/>
</dbReference>
<organism evidence="2 3">
    <name type="scientific">Polyplax serrata</name>
    <name type="common">Common mouse louse</name>
    <dbReference type="NCBI Taxonomy" id="468196"/>
    <lineage>
        <taxon>Eukaryota</taxon>
        <taxon>Metazoa</taxon>
        <taxon>Ecdysozoa</taxon>
        <taxon>Arthropoda</taxon>
        <taxon>Hexapoda</taxon>
        <taxon>Insecta</taxon>
        <taxon>Pterygota</taxon>
        <taxon>Neoptera</taxon>
        <taxon>Paraneoptera</taxon>
        <taxon>Psocodea</taxon>
        <taxon>Troctomorpha</taxon>
        <taxon>Phthiraptera</taxon>
        <taxon>Anoplura</taxon>
        <taxon>Polyplacidae</taxon>
        <taxon>Polyplax</taxon>
    </lineage>
</organism>